<sequence>MAKSKDKTHFTDKLALGRWMLEQFGVETLQTFKELLADANLVGFDEENTSLFHYELINKPFRERAMSDETLRLYDENIVRHWRRITERRNPSGSTLYPLYFQYLTLLFTEHYLDRYFSDRAALCADLNAFLIDFNAKLPARERIEDFREPDLNKLAIWIATGGGKTLIMQVNILQFQHYLARAGRAREFNKTILLTPNEGLSLQHKEELDLAGLDGDLFVKDGGSLLSQGTVEIIDIHKLREKAGDVTVAVEAFESNNLVLVDEGHRGAGGEDWVGKRNQLCENGFSFEYSATFGQAIKAAGTATPPKAGKPPSKGYRLVQQYARCILFDYSYKFFHADGYGKDHLILNLSEERQQDQRQLYLSACLLAFYQQKRLFVDKPKDLKPYLLADPLWIFVGGKVTAQNEANAETVSDIHAILRFLGAFVANRKSESLRHVELLLNRQDDLRDQRDRLIFGEAFPYVRDQWETTQADALLRDLMQVVFHATGTGLLHVVHLKGSGGEIGLRVGENDFFGVINVGDAAKLIKQIDQDPDPNLTVTDQAYSASLFERINKSDTTINLLIGAKKFTEGWSSWRVSTMGLMNVGRSEGSEIIQLFGRGVRLKGHNFCLKRSSHIRTMTHPPHIQLLETLNVFGIRSDYMKEFEEYLEEEGVGEKTTKEIILPVIKRLTRNDLQMIRPNKDIPPFRKAERPALDLPPKHLGRVTLNWYPKIQARRSKGAVAAVANVDLNEGYLDARHLAFLDLEALYFAIAQHKNEKAWYNLQLNRALIPKLLADPSWYRLLIPADLLEIRDFARVRIWQEIALALLKKYVERYINYRKAEYEAPHLEYYPLEESHDNFFDAYRVSVELGRDDWIKKLNELKDKLNNKTFRDKWAYGNLEAFDFSRHLYMPLIYIGKTDVVKLSPVALNEGERDFVQDLKHYHSNNADFFADKELYLLRNQSRGKGIGFFEAGNFYPDFILWLITDTKQYVAFVDPKGLGRVHGLDDPKIQFHAKIKEIEQRLGDPNVVLNSFIVSNTDMKDISWWVDGGATKQDFTDNHVLFQQEDKDTYVSVLLAAASEASVLSP</sequence>
<dbReference type="SUPFAM" id="SSF52540">
    <property type="entry name" value="P-loop containing nucleoside triphosphate hydrolases"/>
    <property type="match status" value="2"/>
</dbReference>
<evidence type="ECO:0000259" key="1">
    <source>
        <dbReference type="Pfam" id="PF04851"/>
    </source>
</evidence>
<dbReference type="Proteomes" id="UP001432180">
    <property type="component" value="Chromosome"/>
</dbReference>
<dbReference type="Pfam" id="PF04851">
    <property type="entry name" value="ResIII"/>
    <property type="match status" value="1"/>
</dbReference>
<feature type="domain" description="Helicase/UvrB N-terminal" evidence="1">
    <location>
        <begin position="142"/>
        <end position="294"/>
    </location>
</feature>
<name>A0ABZ0S8Z2_9GAMM</name>
<dbReference type="EMBL" id="CP121472">
    <property type="protein sequence ID" value="WPL17496.1"/>
    <property type="molecule type" value="Genomic_DNA"/>
</dbReference>
<keyword evidence="3" id="KW-1185">Reference proteome</keyword>
<evidence type="ECO:0000313" key="3">
    <source>
        <dbReference type="Proteomes" id="UP001432180"/>
    </source>
</evidence>
<evidence type="ECO:0000313" key="2">
    <source>
        <dbReference type="EMBL" id="WPL17496.1"/>
    </source>
</evidence>
<proteinExistence type="predicted"/>
<dbReference type="Gene3D" id="3.40.50.300">
    <property type="entry name" value="P-loop containing nucleotide triphosphate hydrolases"/>
    <property type="match status" value="1"/>
</dbReference>
<gene>
    <name evidence="2" type="ORF">Thiowin_02515</name>
</gene>
<dbReference type="RefSeq" id="WP_328983305.1">
    <property type="nucleotide sequence ID" value="NZ_CP121472.1"/>
</dbReference>
<reference evidence="2 3" key="1">
    <citation type="journal article" date="2023" name="Microorganisms">
        <title>Thiorhodovibrio frisius and Trv. litoralis spp. nov., Two Novel Members from a Clade of Fastidious Purple Sulfur Bacteria That Exhibit Unique Red-Shifted Light-Harvesting Capabilities.</title>
        <authorList>
            <person name="Methner A."/>
            <person name="Kuzyk S.B."/>
            <person name="Petersen J."/>
            <person name="Bauer S."/>
            <person name="Brinkmann H."/>
            <person name="Sichau K."/>
            <person name="Wanner G."/>
            <person name="Wolf J."/>
            <person name="Neumann-Schaal M."/>
            <person name="Henke P."/>
            <person name="Tank M."/>
            <person name="Sproer C."/>
            <person name="Bunk B."/>
            <person name="Overmann J."/>
        </authorList>
    </citation>
    <scope>NUCLEOTIDE SEQUENCE [LARGE SCALE GENOMIC DNA]</scope>
    <source>
        <strain evidence="2 3">DSM 6702</strain>
    </source>
</reference>
<dbReference type="InterPro" id="IPR027417">
    <property type="entry name" value="P-loop_NTPase"/>
</dbReference>
<organism evidence="2 3">
    <name type="scientific">Thiorhodovibrio winogradskyi</name>
    <dbReference type="NCBI Taxonomy" id="77007"/>
    <lineage>
        <taxon>Bacteria</taxon>
        <taxon>Pseudomonadati</taxon>
        <taxon>Pseudomonadota</taxon>
        <taxon>Gammaproteobacteria</taxon>
        <taxon>Chromatiales</taxon>
        <taxon>Chromatiaceae</taxon>
        <taxon>Thiorhodovibrio</taxon>
    </lineage>
</organism>
<accession>A0ABZ0S8Z2</accession>
<protein>
    <submittedName>
        <fullName evidence="2">Type III restriction enzyme, res subunit</fullName>
    </submittedName>
</protein>
<dbReference type="InterPro" id="IPR006935">
    <property type="entry name" value="Helicase/UvrB_N"/>
</dbReference>